<evidence type="ECO:0000313" key="12">
    <source>
        <dbReference type="EMBL" id="CAL1351918.1"/>
    </source>
</evidence>
<feature type="domain" description="RING-type" evidence="11">
    <location>
        <begin position="98"/>
        <end position="140"/>
    </location>
</feature>
<keyword evidence="7 10" id="KW-0472">Membrane</keyword>
<gene>
    <name evidence="12" type="ORF">LTRI10_LOCUS10181</name>
    <name evidence="13" type="ORF">LTRI10_LOCUS1220</name>
</gene>
<evidence type="ECO:0000256" key="1">
    <source>
        <dbReference type="ARBA" id="ARBA00004370"/>
    </source>
</evidence>
<name>A0AAV2C5T8_9ROSI</name>
<comment type="subcellular location">
    <subcellularLocation>
        <location evidence="1">Membrane</location>
    </subcellularLocation>
</comment>
<keyword evidence="3" id="KW-0479">Metal-binding</keyword>
<evidence type="ECO:0000256" key="4">
    <source>
        <dbReference type="ARBA" id="ARBA00022771"/>
    </source>
</evidence>
<keyword evidence="5" id="KW-0862">Zinc</keyword>
<accession>A0AAV2C5T8</accession>
<proteinExistence type="inferred from homology"/>
<evidence type="ECO:0000313" key="14">
    <source>
        <dbReference type="Proteomes" id="UP001497516"/>
    </source>
</evidence>
<reference evidence="12 14" key="1">
    <citation type="submission" date="2024-04" db="EMBL/GenBank/DDBJ databases">
        <authorList>
            <person name="Fracassetti M."/>
        </authorList>
    </citation>
    <scope>NUCLEOTIDE SEQUENCE [LARGE SCALE GENOMIC DNA]</scope>
</reference>
<dbReference type="Pfam" id="PF13639">
    <property type="entry name" value="zf-RING_2"/>
    <property type="match status" value="1"/>
</dbReference>
<dbReference type="EMBL" id="OZ034813">
    <property type="protein sequence ID" value="CAL1353313.1"/>
    <property type="molecule type" value="Genomic_DNA"/>
</dbReference>
<keyword evidence="4 9" id="KW-0863">Zinc-finger</keyword>
<keyword evidence="6 10" id="KW-1133">Transmembrane helix</keyword>
<keyword evidence="14" id="KW-1185">Reference proteome</keyword>
<dbReference type="PANTHER" id="PTHR46539">
    <property type="entry name" value="E3 UBIQUITIN-PROTEIN LIGASE ATL42"/>
    <property type="match status" value="1"/>
</dbReference>
<dbReference type="GO" id="GO:0016020">
    <property type="term" value="C:membrane"/>
    <property type="evidence" value="ECO:0007669"/>
    <property type="project" value="UniProtKB-SubCell"/>
</dbReference>
<evidence type="ECO:0000313" key="13">
    <source>
        <dbReference type="EMBL" id="CAL1353313.1"/>
    </source>
</evidence>
<dbReference type="InterPro" id="IPR013083">
    <property type="entry name" value="Znf_RING/FYVE/PHD"/>
</dbReference>
<dbReference type="SUPFAM" id="SSF57850">
    <property type="entry name" value="RING/U-box"/>
    <property type="match status" value="1"/>
</dbReference>
<dbReference type="Gene3D" id="3.30.40.10">
    <property type="entry name" value="Zinc/RING finger domain, C3HC4 (zinc finger)"/>
    <property type="match status" value="1"/>
</dbReference>
<dbReference type="PROSITE" id="PS50089">
    <property type="entry name" value="ZF_RING_2"/>
    <property type="match status" value="1"/>
</dbReference>
<keyword evidence="2 10" id="KW-0812">Transmembrane</keyword>
<dbReference type="Proteomes" id="UP001497516">
    <property type="component" value="Unassembled WGS sequence"/>
</dbReference>
<evidence type="ECO:0000256" key="8">
    <source>
        <dbReference type="ARBA" id="ARBA00024209"/>
    </source>
</evidence>
<evidence type="ECO:0000256" key="10">
    <source>
        <dbReference type="SAM" id="Phobius"/>
    </source>
</evidence>
<evidence type="ECO:0000256" key="7">
    <source>
        <dbReference type="ARBA" id="ARBA00023136"/>
    </source>
</evidence>
<evidence type="ECO:0000256" key="2">
    <source>
        <dbReference type="ARBA" id="ARBA00022692"/>
    </source>
</evidence>
<evidence type="ECO:0000256" key="5">
    <source>
        <dbReference type="ARBA" id="ARBA00022833"/>
    </source>
</evidence>
<dbReference type="GO" id="GO:0008270">
    <property type="term" value="F:zinc ion binding"/>
    <property type="evidence" value="ECO:0007669"/>
    <property type="project" value="UniProtKB-KW"/>
</dbReference>
<evidence type="ECO:0000259" key="11">
    <source>
        <dbReference type="PROSITE" id="PS50089"/>
    </source>
</evidence>
<feature type="transmembrane region" description="Helical" evidence="10">
    <location>
        <begin position="18"/>
        <end position="36"/>
    </location>
</feature>
<protein>
    <recommendedName>
        <fullName evidence="11">RING-type domain-containing protein</fullName>
    </recommendedName>
</protein>
<sequence>MARFFVEQGVESSRGDQVAVIVGVLITVLGILYGAYRCFVWVRSTCFSGAPTQQLPPAAPELEMEPVSAVVQPVSPDTLAALPVREFSPDCGEQITDCGICLEQYTVGDRFWELPCCSHHFHVACVGMWFQGQQTCPFCHRTVRADEHGIGGNKLSGINVMKVWIFLMPMSETR</sequence>
<evidence type="ECO:0000256" key="3">
    <source>
        <dbReference type="ARBA" id="ARBA00022723"/>
    </source>
</evidence>
<evidence type="ECO:0000256" key="6">
    <source>
        <dbReference type="ARBA" id="ARBA00022989"/>
    </source>
</evidence>
<evidence type="ECO:0000256" key="9">
    <source>
        <dbReference type="PROSITE-ProRule" id="PRU00175"/>
    </source>
</evidence>
<dbReference type="PANTHER" id="PTHR46539:SF1">
    <property type="entry name" value="E3 UBIQUITIN-PROTEIN LIGASE ATL42"/>
    <property type="match status" value="1"/>
</dbReference>
<comment type="similarity">
    <text evidence="8">Belongs to the RING-type zinc finger family. ATL subfamily.</text>
</comment>
<dbReference type="AlphaFoldDB" id="A0AAV2C5T8"/>
<dbReference type="EMBL" id="CAXIPQ010000002">
    <property type="protein sequence ID" value="CAL1351918.1"/>
    <property type="molecule type" value="Genomic_DNA"/>
</dbReference>
<organism evidence="12 14">
    <name type="scientific">Linum trigynum</name>
    <dbReference type="NCBI Taxonomy" id="586398"/>
    <lineage>
        <taxon>Eukaryota</taxon>
        <taxon>Viridiplantae</taxon>
        <taxon>Streptophyta</taxon>
        <taxon>Embryophyta</taxon>
        <taxon>Tracheophyta</taxon>
        <taxon>Spermatophyta</taxon>
        <taxon>Magnoliopsida</taxon>
        <taxon>eudicotyledons</taxon>
        <taxon>Gunneridae</taxon>
        <taxon>Pentapetalae</taxon>
        <taxon>rosids</taxon>
        <taxon>fabids</taxon>
        <taxon>Malpighiales</taxon>
        <taxon>Linaceae</taxon>
        <taxon>Linum</taxon>
    </lineage>
</organism>
<dbReference type="Proteomes" id="UP001497516">
    <property type="component" value="Chromosome 1"/>
</dbReference>
<dbReference type="SMART" id="SM00184">
    <property type="entry name" value="RING"/>
    <property type="match status" value="1"/>
</dbReference>
<dbReference type="InterPro" id="IPR001841">
    <property type="entry name" value="Znf_RING"/>
</dbReference>